<evidence type="ECO:0000256" key="1">
    <source>
        <dbReference type="ARBA" id="ARBA00008490"/>
    </source>
</evidence>
<dbReference type="PANTHER" id="PTHR38108:SF1">
    <property type="entry name" value="UPF0319 PROTEIN YCCT"/>
    <property type="match status" value="1"/>
</dbReference>
<protein>
    <submittedName>
        <fullName evidence="4">DUF2057 domain-containing protein</fullName>
    </submittedName>
</protein>
<feature type="chain" id="PRO_5015601880" evidence="3">
    <location>
        <begin position="21"/>
        <end position="210"/>
    </location>
</feature>
<comment type="similarity">
    <text evidence="1">Belongs to the UPF0319 family.</text>
</comment>
<dbReference type="InterPro" id="IPR018635">
    <property type="entry name" value="UPF0319"/>
</dbReference>
<gene>
    <name evidence="4" type="ORF">DI392_06860</name>
</gene>
<comment type="caution">
    <text evidence="4">The sequence shown here is derived from an EMBL/GenBank/DDBJ whole genome shotgun (WGS) entry which is preliminary data.</text>
</comment>
<evidence type="ECO:0000313" key="4">
    <source>
        <dbReference type="EMBL" id="PWI33913.1"/>
    </source>
</evidence>
<evidence type="ECO:0000256" key="2">
    <source>
        <dbReference type="ARBA" id="ARBA00022729"/>
    </source>
</evidence>
<dbReference type="EMBL" id="QFWT01000003">
    <property type="protein sequence ID" value="PWI33913.1"/>
    <property type="molecule type" value="Genomic_DNA"/>
</dbReference>
<reference evidence="4 5" key="1">
    <citation type="submission" date="2018-05" db="EMBL/GenBank/DDBJ databases">
        <title>Vibrio limimaris sp. nov., isolated from marine sediment.</title>
        <authorList>
            <person name="Li C.-M."/>
        </authorList>
    </citation>
    <scope>NUCLEOTIDE SEQUENCE [LARGE SCALE GENOMIC DNA]</scope>
    <source>
        <strain evidence="4 5">E4404</strain>
    </source>
</reference>
<dbReference type="AlphaFoldDB" id="A0A2U3BAW8"/>
<dbReference type="OrthoDB" id="6214779at2"/>
<organism evidence="4 5">
    <name type="scientific">Vibrio albus</name>
    <dbReference type="NCBI Taxonomy" id="2200953"/>
    <lineage>
        <taxon>Bacteria</taxon>
        <taxon>Pseudomonadati</taxon>
        <taxon>Pseudomonadota</taxon>
        <taxon>Gammaproteobacteria</taxon>
        <taxon>Vibrionales</taxon>
        <taxon>Vibrionaceae</taxon>
        <taxon>Vibrio</taxon>
    </lineage>
</organism>
<dbReference type="Pfam" id="PF09829">
    <property type="entry name" value="DUF2057"/>
    <property type="match status" value="1"/>
</dbReference>
<dbReference type="PANTHER" id="PTHR38108">
    <property type="entry name" value="UPF0319 PROTEIN YCCT"/>
    <property type="match status" value="1"/>
</dbReference>
<proteinExistence type="inferred from homology"/>
<evidence type="ECO:0000256" key="3">
    <source>
        <dbReference type="SAM" id="SignalP"/>
    </source>
</evidence>
<keyword evidence="2 3" id="KW-0732">Signal</keyword>
<dbReference type="Proteomes" id="UP000245362">
    <property type="component" value="Unassembled WGS sequence"/>
</dbReference>
<keyword evidence="5" id="KW-1185">Reference proteome</keyword>
<dbReference type="RefSeq" id="WP_109319165.1">
    <property type="nucleotide sequence ID" value="NZ_QFWT01000003.1"/>
</dbReference>
<evidence type="ECO:0000313" key="5">
    <source>
        <dbReference type="Proteomes" id="UP000245362"/>
    </source>
</evidence>
<sequence>MRITKFVLLALTSVASFTHAASLDLPYSVDFLALNGVEQDSKDVLASLKPGRQQVIIRYSEELRDGSTNELYVSKPLVLNLDVKADSDEYSLDHKNFRTYKAAEAAFDNNKAGWTLEHNGISEVVYPEELLADGFMPYANIEKAIRAHNKEKGIVLTSSGATNVTEAVVSVSDSGEVEITGDPVTQLKLWYTKASKDERKAFRIWMIDQD</sequence>
<feature type="signal peptide" evidence="3">
    <location>
        <begin position="1"/>
        <end position="20"/>
    </location>
</feature>
<accession>A0A2U3BAW8</accession>
<name>A0A2U3BAW8_9VIBR</name>